<dbReference type="RefSeq" id="XP_037880624.1">
    <property type="nucleotide sequence ID" value="XM_038024696.1"/>
</dbReference>
<evidence type="ECO:0000256" key="2">
    <source>
        <dbReference type="PROSITE-ProRule" id="PRU00497"/>
    </source>
</evidence>
<evidence type="ECO:0000256" key="3">
    <source>
        <dbReference type="SAM" id="SignalP"/>
    </source>
</evidence>
<evidence type="ECO:0000313" key="5">
    <source>
        <dbReference type="RefSeq" id="XP_037880624.1"/>
    </source>
</evidence>
<reference evidence="5" key="1">
    <citation type="submission" date="2025-08" db="UniProtKB">
        <authorList>
            <consortium name="RefSeq"/>
        </authorList>
    </citation>
    <scope>IDENTIFICATION</scope>
    <source>
        <tissue evidence="5">Whole body pupa</tissue>
    </source>
</reference>
<dbReference type="PANTHER" id="PTHR12236">
    <property type="entry name" value="STRUCTURAL CONTITUENT OF CUTICLE"/>
    <property type="match status" value="1"/>
</dbReference>
<dbReference type="GO" id="GO:0042302">
    <property type="term" value="F:structural constituent of cuticle"/>
    <property type="evidence" value="ECO:0007669"/>
    <property type="project" value="UniProtKB-UniRule"/>
</dbReference>
<dbReference type="GO" id="GO:0005615">
    <property type="term" value="C:extracellular space"/>
    <property type="evidence" value="ECO:0007669"/>
    <property type="project" value="TreeGrafter"/>
</dbReference>
<dbReference type="InterPro" id="IPR000618">
    <property type="entry name" value="Insect_cuticle"/>
</dbReference>
<proteinExistence type="predicted"/>
<sequence length="389" mass="39451">MFTKIVFLLSVSLSMALGGIYDGYGGGGFIAAPAVSYAAPAKVVAAAPAAIALPAPKLVAAPAPAAVVKAVVAEPYDPNPQYSFAYGVSDHSTGDSKSAQESLVNGVVHGSYSLTEADGTIRKVTYTADKINGFNAVVEKSGAAVIGVAKPVAAVAAVPAVAKVAYAAPAVAKVAYAAPSYYHHVVFVLSVSLSMAVAVPVDAYGPKYYAAPAAVSYHAPAVSYAAPAKFLAPAPAVAYAAPAKVLAPAHYALPAPKLLAAPAVVKTVEPEPFDPNPEYSFSYGVTDHHTGDSKSQEESLHDGVVHGSYSLTEPDGTIRKVTYTADKVHGFNAVVEKSGTPVVAKPAVALAAVPAIAKVAYAAPAVAKVAYAAPAVAKFALPAPAYYHH</sequence>
<dbReference type="GO" id="GO:0031012">
    <property type="term" value="C:extracellular matrix"/>
    <property type="evidence" value="ECO:0007669"/>
    <property type="project" value="TreeGrafter"/>
</dbReference>
<organism evidence="4 5">
    <name type="scientific">Glossina fuscipes</name>
    <dbReference type="NCBI Taxonomy" id="7396"/>
    <lineage>
        <taxon>Eukaryota</taxon>
        <taxon>Metazoa</taxon>
        <taxon>Ecdysozoa</taxon>
        <taxon>Arthropoda</taxon>
        <taxon>Hexapoda</taxon>
        <taxon>Insecta</taxon>
        <taxon>Pterygota</taxon>
        <taxon>Neoptera</taxon>
        <taxon>Endopterygota</taxon>
        <taxon>Diptera</taxon>
        <taxon>Brachycera</taxon>
        <taxon>Muscomorpha</taxon>
        <taxon>Hippoboscoidea</taxon>
        <taxon>Glossinidae</taxon>
        <taxon>Glossina</taxon>
    </lineage>
</organism>
<evidence type="ECO:0000313" key="4">
    <source>
        <dbReference type="Proteomes" id="UP000092443"/>
    </source>
</evidence>
<feature type="signal peptide" evidence="3">
    <location>
        <begin position="1"/>
        <end position="18"/>
    </location>
</feature>
<keyword evidence="1 2" id="KW-0193">Cuticle</keyword>
<dbReference type="PRINTS" id="PR00947">
    <property type="entry name" value="CUTICLE"/>
</dbReference>
<keyword evidence="4" id="KW-1185">Reference proteome</keyword>
<protein>
    <submittedName>
        <fullName evidence="5">Cuticle protein-like</fullName>
    </submittedName>
</protein>
<accession>A0A8U0W5X3</accession>
<evidence type="ECO:0000256" key="1">
    <source>
        <dbReference type="ARBA" id="ARBA00022460"/>
    </source>
</evidence>
<name>A0A8U0W5X3_9MUSC</name>
<dbReference type="InterPro" id="IPR051217">
    <property type="entry name" value="Insect_Cuticle_Struc_Prot"/>
</dbReference>
<gene>
    <name evidence="5" type="primary">LOC119632024</name>
</gene>
<dbReference type="GeneID" id="119632024"/>
<dbReference type="PROSITE" id="PS51155">
    <property type="entry name" value="CHIT_BIND_RR_2"/>
    <property type="match status" value="2"/>
</dbReference>
<dbReference type="KEGG" id="gfs:119632024"/>
<dbReference type="PANTHER" id="PTHR12236:SF29">
    <property type="entry name" value="CUTICULAR PROTEIN 64AC"/>
    <property type="match status" value="1"/>
</dbReference>
<keyword evidence="3" id="KW-0732">Signal</keyword>
<feature type="chain" id="PRO_5035758587" evidence="3">
    <location>
        <begin position="19"/>
        <end position="389"/>
    </location>
</feature>
<dbReference type="AlphaFoldDB" id="A0A8U0W5X3"/>
<dbReference type="InterPro" id="IPR031311">
    <property type="entry name" value="CHIT_BIND_RR_consensus"/>
</dbReference>
<dbReference type="Proteomes" id="UP000092443">
    <property type="component" value="Unplaced"/>
</dbReference>
<dbReference type="PROSITE" id="PS00233">
    <property type="entry name" value="CHIT_BIND_RR_1"/>
    <property type="match status" value="2"/>
</dbReference>
<dbReference type="Pfam" id="PF00379">
    <property type="entry name" value="Chitin_bind_4"/>
    <property type="match status" value="2"/>
</dbReference>